<evidence type="ECO:0000256" key="3">
    <source>
        <dbReference type="ARBA" id="ARBA00022692"/>
    </source>
</evidence>
<feature type="transmembrane region" description="Helical" evidence="7">
    <location>
        <begin position="764"/>
        <end position="787"/>
    </location>
</feature>
<dbReference type="RefSeq" id="WP_284334310.1">
    <property type="nucleotide sequence ID" value="NZ_BSOA01000052.1"/>
</dbReference>
<dbReference type="NCBIfam" id="TIGR03434">
    <property type="entry name" value="ADOP"/>
    <property type="match status" value="1"/>
</dbReference>
<evidence type="ECO:0000313" key="11">
    <source>
        <dbReference type="Proteomes" id="UP001156627"/>
    </source>
</evidence>
<accession>A0ABQ5XGR4</accession>
<evidence type="ECO:0000259" key="9">
    <source>
        <dbReference type="Pfam" id="PF12704"/>
    </source>
</evidence>
<evidence type="ECO:0000313" key="10">
    <source>
        <dbReference type="EMBL" id="GLQ90895.1"/>
    </source>
</evidence>
<keyword evidence="11" id="KW-1185">Reference proteome</keyword>
<comment type="caution">
    <text evidence="10">The sequence shown here is derived from an EMBL/GenBank/DDBJ whole genome shotgun (WGS) entry which is preliminary data.</text>
</comment>
<evidence type="ECO:0000256" key="6">
    <source>
        <dbReference type="ARBA" id="ARBA00038076"/>
    </source>
</evidence>
<feature type="transmembrane region" description="Helical" evidence="7">
    <location>
        <begin position="678"/>
        <end position="703"/>
    </location>
</feature>
<feature type="transmembrane region" description="Helical" evidence="7">
    <location>
        <begin position="730"/>
        <end position="752"/>
    </location>
</feature>
<comment type="similarity">
    <text evidence="6">Belongs to the ABC-4 integral membrane protein family.</text>
</comment>
<dbReference type="InterPro" id="IPR017800">
    <property type="entry name" value="ADOP"/>
</dbReference>
<dbReference type="PANTHER" id="PTHR30572:SF4">
    <property type="entry name" value="ABC TRANSPORTER PERMEASE YTRF"/>
    <property type="match status" value="1"/>
</dbReference>
<keyword evidence="4 7" id="KW-1133">Transmembrane helix</keyword>
<feature type="transmembrane region" description="Helical" evidence="7">
    <location>
        <begin position="363"/>
        <end position="386"/>
    </location>
</feature>
<dbReference type="InterPro" id="IPR050250">
    <property type="entry name" value="Macrolide_Exporter_MacB"/>
</dbReference>
<dbReference type="Pfam" id="PF02687">
    <property type="entry name" value="FtsX"/>
    <property type="match status" value="2"/>
</dbReference>
<feature type="transmembrane region" description="Helical" evidence="7">
    <location>
        <begin position="407"/>
        <end position="433"/>
    </location>
</feature>
<dbReference type="Proteomes" id="UP001156627">
    <property type="component" value="Unassembled WGS sequence"/>
</dbReference>
<dbReference type="PANTHER" id="PTHR30572">
    <property type="entry name" value="MEMBRANE COMPONENT OF TRANSPORTER-RELATED"/>
    <property type="match status" value="1"/>
</dbReference>
<feature type="domain" description="ABC3 transporter permease C-terminal" evidence="8">
    <location>
        <begin position="682"/>
        <end position="793"/>
    </location>
</feature>
<keyword evidence="5 7" id="KW-0472">Membrane</keyword>
<dbReference type="InterPro" id="IPR025857">
    <property type="entry name" value="MacB_PCD"/>
</dbReference>
<name>A0ABQ5XGR4_9GAMM</name>
<dbReference type="Pfam" id="PF12704">
    <property type="entry name" value="MacB_PCD"/>
    <property type="match status" value="2"/>
</dbReference>
<evidence type="ECO:0000259" key="8">
    <source>
        <dbReference type="Pfam" id="PF02687"/>
    </source>
</evidence>
<feature type="transmembrane region" description="Helical" evidence="7">
    <location>
        <begin position="319"/>
        <end position="343"/>
    </location>
</feature>
<evidence type="ECO:0000256" key="4">
    <source>
        <dbReference type="ARBA" id="ARBA00022989"/>
    </source>
</evidence>
<feature type="transmembrane region" description="Helical" evidence="7">
    <location>
        <begin position="263"/>
        <end position="285"/>
    </location>
</feature>
<comment type="subcellular location">
    <subcellularLocation>
        <location evidence="1">Cell membrane</location>
        <topology evidence="1">Multi-pass membrane protein</topology>
    </subcellularLocation>
</comment>
<protein>
    <recommendedName>
        <fullName evidence="12">Duplicated orphan permease</fullName>
    </recommendedName>
</protein>
<feature type="domain" description="ABC3 transporter permease C-terminal" evidence="8">
    <location>
        <begin position="269"/>
        <end position="390"/>
    </location>
</feature>
<proteinExistence type="inferred from homology"/>
<evidence type="ECO:0000256" key="5">
    <source>
        <dbReference type="ARBA" id="ARBA00023136"/>
    </source>
</evidence>
<feature type="transmembrane region" description="Helical" evidence="7">
    <location>
        <begin position="21"/>
        <end position="41"/>
    </location>
</feature>
<evidence type="ECO:0000256" key="7">
    <source>
        <dbReference type="SAM" id="Phobius"/>
    </source>
</evidence>
<gene>
    <name evidence="10" type="ORF">GCM10007898_44710</name>
</gene>
<dbReference type="EMBL" id="BSOA01000052">
    <property type="protein sequence ID" value="GLQ90895.1"/>
    <property type="molecule type" value="Genomic_DNA"/>
</dbReference>
<sequence length="801" mass="86497">MTLRDLKDAWRRLRRQPGYTALSIAVLGIGLGAVLFLFGLVDSMVLRPLPFPHSPRLVAMGYANQDGTGLHDMSADEFLALQRGMHGFEASGAYSERMMDVDGGTGSVSHIGTEVSASVLPMLGVQPLLGRLIGEQDDRSGAPLVVMLSETIWRHELAADPSIVGRKLRINGDWATVVGVLPKTFGFPFVSDVWLPARLQPGSDEDVETLALLKPSLSLAQARDEWQAVAANLGSALRGQRAGRRLVMKPLALRFVDENIRSYSWLMFAAGVMVLLLACSNVANLQLVQALNRGRELALRSALGASQGRLLRAQWVECLLLSIAAYGVALLITHFGFGWFVHILVSNDTAPPYFMHFHIDPRLFVLGAIVALLTTVLAGLLPAWHVSRMQLQDMLRDGNRTASGGGFARVAKALVVAEIAFTVILLVGAGTFLHGLQRVLAQPAGGGSDPAYVLTARVHLLPGEYSDGDTRLRYLERLVERMRRMPGVLDASVANTVPDAQLGSHEFVAAYGQGRGAGGYQRAQMGVVDEHFAETYGLKLIAGRFFDAQDRTGSEPLAVIDQRLAQALWPGRLAVGQRLVLHPEDPQPQTLRVIGVVGPLQLDGALQTSLPSFMRPLWQQPMGGAYVAVHTREKAIEYAPSLTRIAHELDPDAPLYALRTQSQAIEMARIKLTILIQLFSAVGLIAVILAAAGLYGVLSFAVAQRTRELGIRRAIGAGNLAIAGHVGRQLVLQLGMGLAIGVGLALPWSALLANAQLRTQGYEIQVFLPVLVLIVLVATLASLVPLWRALAVEPVIALRHD</sequence>
<evidence type="ECO:0000256" key="2">
    <source>
        <dbReference type="ARBA" id="ARBA00022475"/>
    </source>
</evidence>
<feature type="domain" description="MacB-like periplasmic core" evidence="9">
    <location>
        <begin position="20"/>
        <end position="228"/>
    </location>
</feature>
<dbReference type="InterPro" id="IPR003838">
    <property type="entry name" value="ABC3_permease_C"/>
</dbReference>
<reference evidence="11" key="1">
    <citation type="journal article" date="2019" name="Int. J. Syst. Evol. Microbiol.">
        <title>The Global Catalogue of Microorganisms (GCM) 10K type strain sequencing project: providing services to taxonomists for standard genome sequencing and annotation.</title>
        <authorList>
            <consortium name="The Broad Institute Genomics Platform"/>
            <consortium name="The Broad Institute Genome Sequencing Center for Infectious Disease"/>
            <person name="Wu L."/>
            <person name="Ma J."/>
        </authorList>
    </citation>
    <scope>NUCLEOTIDE SEQUENCE [LARGE SCALE GENOMIC DNA]</scope>
    <source>
        <strain evidence="11">NBRC 111981</strain>
    </source>
</reference>
<keyword evidence="2" id="KW-1003">Cell membrane</keyword>
<evidence type="ECO:0008006" key="12">
    <source>
        <dbReference type="Google" id="ProtNLM"/>
    </source>
</evidence>
<organism evidence="10 11">
    <name type="scientific">Dyella flagellata</name>
    <dbReference type="NCBI Taxonomy" id="1867833"/>
    <lineage>
        <taxon>Bacteria</taxon>
        <taxon>Pseudomonadati</taxon>
        <taxon>Pseudomonadota</taxon>
        <taxon>Gammaproteobacteria</taxon>
        <taxon>Lysobacterales</taxon>
        <taxon>Rhodanobacteraceae</taxon>
        <taxon>Dyella</taxon>
    </lineage>
</organism>
<feature type="domain" description="MacB-like periplasmic core" evidence="9">
    <location>
        <begin position="416"/>
        <end position="617"/>
    </location>
</feature>
<keyword evidence="3 7" id="KW-0812">Transmembrane</keyword>
<evidence type="ECO:0000256" key="1">
    <source>
        <dbReference type="ARBA" id="ARBA00004651"/>
    </source>
</evidence>